<organism evidence="1 2">
    <name type="scientific">Erythranthe guttata</name>
    <name type="common">Yellow monkey flower</name>
    <name type="synonym">Mimulus guttatus</name>
    <dbReference type="NCBI Taxonomy" id="4155"/>
    <lineage>
        <taxon>Eukaryota</taxon>
        <taxon>Viridiplantae</taxon>
        <taxon>Streptophyta</taxon>
        <taxon>Embryophyta</taxon>
        <taxon>Tracheophyta</taxon>
        <taxon>Spermatophyta</taxon>
        <taxon>Magnoliopsida</taxon>
        <taxon>eudicotyledons</taxon>
        <taxon>Gunneridae</taxon>
        <taxon>Pentapetalae</taxon>
        <taxon>asterids</taxon>
        <taxon>lamiids</taxon>
        <taxon>Lamiales</taxon>
        <taxon>Phrymaceae</taxon>
        <taxon>Erythranthe</taxon>
    </lineage>
</organism>
<proteinExistence type="predicted"/>
<name>A0A022Q7Z9_ERYGU</name>
<accession>A0A022Q7Z9</accession>
<dbReference type="EMBL" id="KI632154">
    <property type="protein sequence ID" value="EYU23734.1"/>
    <property type="molecule type" value="Genomic_DNA"/>
</dbReference>
<evidence type="ECO:0000313" key="2">
    <source>
        <dbReference type="Proteomes" id="UP000030748"/>
    </source>
</evidence>
<keyword evidence="2" id="KW-1185">Reference proteome</keyword>
<evidence type="ECO:0000313" key="1">
    <source>
        <dbReference type="EMBL" id="EYU23734.1"/>
    </source>
</evidence>
<gene>
    <name evidence="1" type="ORF">MIMGU_mgv1a014949mg</name>
</gene>
<sequence length="173" mass="19191">MNFTTLYNCAQACTSTDHTSYGHLVWLNSTFHHSNKNLKRFACWPVLFVTSNHTIPRYSVSFSHSVEHLLRTIHITTLCIHINKCRPHINIGNESRLGQRSMDLVISKGVSCGHFVEQDAGGVKVAAFSVNIDEPVVDKDFVTERGFDNAGVNGTDVGGELGFVAGIQQLCKW</sequence>
<reference evidence="1 2" key="1">
    <citation type="journal article" date="2013" name="Proc. Natl. Acad. Sci. U.S.A.">
        <title>Fine-scale variation in meiotic recombination in Mimulus inferred from population shotgun sequencing.</title>
        <authorList>
            <person name="Hellsten U."/>
            <person name="Wright K.M."/>
            <person name="Jenkins J."/>
            <person name="Shu S."/>
            <person name="Yuan Y."/>
            <person name="Wessler S.R."/>
            <person name="Schmutz J."/>
            <person name="Willis J.H."/>
            <person name="Rokhsar D.S."/>
        </authorList>
    </citation>
    <scope>NUCLEOTIDE SEQUENCE [LARGE SCALE GENOMIC DNA]</scope>
    <source>
        <strain evidence="2">cv. DUN x IM62</strain>
    </source>
</reference>
<dbReference type="Proteomes" id="UP000030748">
    <property type="component" value="Unassembled WGS sequence"/>
</dbReference>
<dbReference type="AlphaFoldDB" id="A0A022Q7Z9"/>
<protein>
    <submittedName>
        <fullName evidence="1">Uncharacterized protein</fullName>
    </submittedName>
</protein>